<accession>A0ABS4KAJ8</accession>
<evidence type="ECO:0000256" key="5">
    <source>
        <dbReference type="ARBA" id="ARBA00023204"/>
    </source>
</evidence>
<evidence type="ECO:0000256" key="6">
    <source>
        <dbReference type="ARBA" id="ARBA00033409"/>
    </source>
</evidence>
<keyword evidence="5 7" id="KW-0234">DNA repair</keyword>
<dbReference type="RefSeq" id="WP_210060106.1">
    <property type="nucleotide sequence ID" value="NZ_JAGGLJ010000002.1"/>
</dbReference>
<keyword evidence="3 7" id="KW-0227">DNA damage</keyword>
<evidence type="ECO:0000256" key="2">
    <source>
        <dbReference type="ARBA" id="ARBA00021310"/>
    </source>
</evidence>
<reference evidence="9 10" key="1">
    <citation type="submission" date="2021-03" db="EMBL/GenBank/DDBJ databases">
        <title>Genomic Encyclopedia of Type Strains, Phase IV (KMG-IV): sequencing the most valuable type-strain genomes for metagenomic binning, comparative biology and taxonomic classification.</title>
        <authorList>
            <person name="Goeker M."/>
        </authorList>
    </citation>
    <scope>NUCLEOTIDE SEQUENCE [LARGE SCALE GENOMIC DNA]</scope>
    <source>
        <strain evidence="9 10">DSM 27563</strain>
    </source>
</reference>
<dbReference type="EMBL" id="JAGGLJ010000002">
    <property type="protein sequence ID" value="MBP2024798.1"/>
    <property type="molecule type" value="Genomic_DNA"/>
</dbReference>
<dbReference type="SUPFAM" id="SSF50249">
    <property type="entry name" value="Nucleic acid-binding proteins"/>
    <property type="match status" value="1"/>
</dbReference>
<evidence type="ECO:0000256" key="3">
    <source>
        <dbReference type="ARBA" id="ARBA00022763"/>
    </source>
</evidence>
<sequence>MSQIEGIVLNELQYKESSKILNIYTKELGKINVMARGAYRSKSKLIASTQVFSYCNYEFRNGRTFYYLLDGRVIKSFYNIREKIERTMIGFYILEVFNKSIPEEEPNETLFLFLVKALDTLSNLDENYLEFLIAFELKFISFIGYRPNIEECVSCGNKNIKDLRFSVESGGILCGDCLGKDPYSVKINKIMQNILIKLMYIPFDNIKDISFNREDLMKIQVILERYILYFVERNEFNSLNMLKSMF</sequence>
<dbReference type="SUPFAM" id="SSF57863">
    <property type="entry name" value="ArfGap/RecO-like zinc finger"/>
    <property type="match status" value="1"/>
</dbReference>
<keyword evidence="10" id="KW-1185">Reference proteome</keyword>
<dbReference type="Proteomes" id="UP001519306">
    <property type="component" value="Unassembled WGS sequence"/>
</dbReference>
<evidence type="ECO:0000259" key="8">
    <source>
        <dbReference type="Pfam" id="PF11967"/>
    </source>
</evidence>
<dbReference type="Pfam" id="PF11967">
    <property type="entry name" value="RecO_N"/>
    <property type="match status" value="1"/>
</dbReference>
<evidence type="ECO:0000256" key="7">
    <source>
        <dbReference type="HAMAP-Rule" id="MF_00201"/>
    </source>
</evidence>
<dbReference type="PANTHER" id="PTHR33991">
    <property type="entry name" value="DNA REPAIR PROTEIN RECO"/>
    <property type="match status" value="1"/>
</dbReference>
<comment type="similarity">
    <text evidence="1 7">Belongs to the RecO family.</text>
</comment>
<evidence type="ECO:0000256" key="4">
    <source>
        <dbReference type="ARBA" id="ARBA00023172"/>
    </source>
</evidence>
<name>A0ABS4KAJ8_9FIRM</name>
<dbReference type="NCBIfam" id="TIGR00613">
    <property type="entry name" value="reco"/>
    <property type="match status" value="1"/>
</dbReference>
<comment type="caution">
    <text evidence="9">The sequence shown here is derived from an EMBL/GenBank/DDBJ whole genome shotgun (WGS) entry which is preliminary data.</text>
</comment>
<organism evidence="9 10">
    <name type="scientific">Peptoniphilus stercorisuis</name>
    <dbReference type="NCBI Taxonomy" id="1436965"/>
    <lineage>
        <taxon>Bacteria</taxon>
        <taxon>Bacillati</taxon>
        <taxon>Bacillota</taxon>
        <taxon>Tissierellia</taxon>
        <taxon>Tissierellales</taxon>
        <taxon>Peptoniphilaceae</taxon>
        <taxon>Peptoniphilus</taxon>
    </lineage>
</organism>
<dbReference type="InterPro" id="IPR037278">
    <property type="entry name" value="ARFGAP/RecO"/>
</dbReference>
<dbReference type="InterPro" id="IPR042242">
    <property type="entry name" value="RecO_C"/>
</dbReference>
<evidence type="ECO:0000313" key="10">
    <source>
        <dbReference type="Proteomes" id="UP001519306"/>
    </source>
</evidence>
<dbReference type="Gene3D" id="2.40.50.140">
    <property type="entry name" value="Nucleic acid-binding proteins"/>
    <property type="match status" value="1"/>
</dbReference>
<dbReference type="InterPro" id="IPR003717">
    <property type="entry name" value="RecO"/>
</dbReference>
<evidence type="ECO:0000256" key="1">
    <source>
        <dbReference type="ARBA" id="ARBA00007452"/>
    </source>
</evidence>
<keyword evidence="4 7" id="KW-0233">DNA recombination</keyword>
<gene>
    <name evidence="7" type="primary">recO</name>
    <name evidence="9" type="ORF">J2Z71_000314</name>
</gene>
<proteinExistence type="inferred from homology"/>
<feature type="domain" description="DNA replication/recombination mediator RecO N-terminal" evidence="8">
    <location>
        <begin position="3"/>
        <end position="77"/>
    </location>
</feature>
<evidence type="ECO:0000313" key="9">
    <source>
        <dbReference type="EMBL" id="MBP2024798.1"/>
    </source>
</evidence>
<dbReference type="InterPro" id="IPR012340">
    <property type="entry name" value="NA-bd_OB-fold"/>
</dbReference>
<protein>
    <recommendedName>
        <fullName evidence="2 7">DNA repair protein RecO</fullName>
    </recommendedName>
    <alternativeName>
        <fullName evidence="6 7">Recombination protein O</fullName>
    </alternativeName>
</protein>
<dbReference type="HAMAP" id="MF_00201">
    <property type="entry name" value="RecO"/>
    <property type="match status" value="1"/>
</dbReference>
<dbReference type="Pfam" id="PF02565">
    <property type="entry name" value="RecO_C"/>
    <property type="match status" value="1"/>
</dbReference>
<dbReference type="InterPro" id="IPR022572">
    <property type="entry name" value="DNA_rep/recomb_RecO_N"/>
</dbReference>
<dbReference type="Gene3D" id="1.20.1440.120">
    <property type="entry name" value="Recombination protein O, C-terminal domain"/>
    <property type="match status" value="1"/>
</dbReference>
<comment type="function">
    <text evidence="7">Involved in DNA repair and RecF pathway recombination.</text>
</comment>
<dbReference type="PANTHER" id="PTHR33991:SF1">
    <property type="entry name" value="DNA REPAIR PROTEIN RECO"/>
    <property type="match status" value="1"/>
</dbReference>